<dbReference type="AlphaFoldDB" id="S9TEW8"/>
<reference evidence="2 3" key="1">
    <citation type="journal article" date="2013" name="PLoS ONE">
        <title>Predicting the Proteins of Angomonas deanei, Strigomonas culicis and Their Respective Endosymbionts Reveals New Aspects of the Trypanosomatidae Family.</title>
        <authorList>
            <person name="Motta M.C."/>
            <person name="Martins A.C."/>
            <person name="de Souza S.S."/>
            <person name="Catta-Preta C.M."/>
            <person name="Silva R."/>
            <person name="Klein C.C."/>
            <person name="de Almeida L.G."/>
            <person name="de Lima Cunha O."/>
            <person name="Ciapina L.P."/>
            <person name="Brocchi M."/>
            <person name="Colabardini A.C."/>
            <person name="de Araujo Lima B."/>
            <person name="Machado C.R."/>
            <person name="de Almeida Soares C.M."/>
            <person name="Probst C.M."/>
            <person name="de Menezes C.B."/>
            <person name="Thompson C.E."/>
            <person name="Bartholomeu D.C."/>
            <person name="Gradia D.F."/>
            <person name="Pavoni D.P."/>
            <person name="Grisard E.C."/>
            <person name="Fantinatti-Garboggini F."/>
            <person name="Marchini F.K."/>
            <person name="Rodrigues-Luiz G.F."/>
            <person name="Wagner G."/>
            <person name="Goldman G.H."/>
            <person name="Fietto J.L."/>
            <person name="Elias M.C."/>
            <person name="Goldman M.H."/>
            <person name="Sagot M.F."/>
            <person name="Pereira M."/>
            <person name="Stoco P.H."/>
            <person name="de Mendonca-Neto R.P."/>
            <person name="Teixeira S.M."/>
            <person name="Maciel T.E."/>
            <person name="de Oliveira Mendes T.A."/>
            <person name="Urmenyi T.P."/>
            <person name="de Souza W."/>
            <person name="Schenkman S."/>
            <person name="de Vasconcelos A.T."/>
        </authorList>
    </citation>
    <scope>NUCLEOTIDE SEQUENCE [LARGE SCALE GENOMIC DNA]</scope>
</reference>
<proteinExistence type="predicted"/>
<name>S9TEW8_9TRYP</name>
<protein>
    <submittedName>
        <fullName evidence="2">Uncharacterized protein</fullName>
    </submittedName>
</protein>
<organism evidence="2 3">
    <name type="scientific">Strigomonas culicis</name>
    <dbReference type="NCBI Taxonomy" id="28005"/>
    <lineage>
        <taxon>Eukaryota</taxon>
        <taxon>Discoba</taxon>
        <taxon>Euglenozoa</taxon>
        <taxon>Kinetoplastea</taxon>
        <taxon>Metakinetoplastina</taxon>
        <taxon>Trypanosomatida</taxon>
        <taxon>Trypanosomatidae</taxon>
        <taxon>Strigomonadinae</taxon>
        <taxon>Strigomonas</taxon>
    </lineage>
</organism>
<keyword evidence="1" id="KW-0812">Transmembrane</keyword>
<dbReference type="EMBL" id="ATMH01011027">
    <property type="protein sequence ID" value="EPY16582.1"/>
    <property type="molecule type" value="Genomic_DNA"/>
</dbReference>
<keyword evidence="3" id="KW-1185">Reference proteome</keyword>
<comment type="caution">
    <text evidence="2">The sequence shown here is derived from an EMBL/GenBank/DDBJ whole genome shotgun (WGS) entry which is preliminary data.</text>
</comment>
<gene>
    <name evidence="2" type="ORF">STCU_11127</name>
</gene>
<keyword evidence="1" id="KW-0472">Membrane</keyword>
<accession>S9TEW8</accession>
<dbReference type="Proteomes" id="UP000015354">
    <property type="component" value="Unassembled WGS sequence"/>
</dbReference>
<evidence type="ECO:0000256" key="1">
    <source>
        <dbReference type="SAM" id="Phobius"/>
    </source>
</evidence>
<keyword evidence="1" id="KW-1133">Transmembrane helix</keyword>
<evidence type="ECO:0000313" key="2">
    <source>
        <dbReference type="EMBL" id="EPY16582.1"/>
    </source>
</evidence>
<sequence length="87" mass="10019">MRTYIHEKQYFKATISRDGVRIYMLVVRAFFFFFFLEGLSIIACFILLPPPSLFFFLNSPSSPLSLSLFSFSFPSSISESIVFPSLL</sequence>
<feature type="transmembrane region" description="Helical" evidence="1">
    <location>
        <begin position="20"/>
        <end position="48"/>
    </location>
</feature>
<evidence type="ECO:0000313" key="3">
    <source>
        <dbReference type="Proteomes" id="UP000015354"/>
    </source>
</evidence>